<name>A0ABU5P069_9GAMM</name>
<dbReference type="Proteomes" id="UP001305746">
    <property type="component" value="Unassembled WGS sequence"/>
</dbReference>
<dbReference type="RefSeq" id="WP_322855913.1">
    <property type="nucleotide sequence ID" value="NZ_JAYDCJ010000003.1"/>
</dbReference>
<sequence>MKVVFTDIGKAIRWSISLGNKFIQVVPWLTLFAVVLSVSSQFFLLIGLLLPLKVVLLLGSDGVPGYFPSVFQKFGREGLVLFLSAASVIFYALHLLGAKLVEKTATLASDRLLARSRKLVIFDNQQDIATKGYQRYSQSLATVTFVSLCLAVMAVFYGEVAAVILAYVVVCVLAVASFSSLSETFAQRLPVKLGSMAKTLGGVGFLVMFAFIVLDHLYGSAPGIIISVISLLLGRQAFGRMAGLVKDIQGLYGQRAQLAALFFHGRIFLKRPKGVDKGIWGLIAPEVRDEWVGGLLEDATGFSEPNFHAEWFDLGLPDVLCYKIEVTAAAGEKQLLVKVFNANRFAWARHEATLLTSQPRLPAVSCVLLTEVHGLPCHVFDITGLIPCAKSEIVERLPKFRRQLCSQAPPDELTSTYMRSHPQVWQRVDPLSVRRMGLLLDARADIKLIERLLSVLADLKHCLKTLPLAFGAPDIRAGMLWKNHEQNCFLLHWAVWNIEPIGTNWPIGEDNENRFSEYLSDLGQQRAGIADLNPHSVRLAAIFSQFEFRLSRGRYLGAYALVSSLLAEYEQVSGI</sequence>
<gene>
    <name evidence="2" type="ORF">U5822_12290</name>
</gene>
<feature type="transmembrane region" description="Helical" evidence="1">
    <location>
        <begin position="25"/>
        <end position="58"/>
    </location>
</feature>
<evidence type="ECO:0000313" key="3">
    <source>
        <dbReference type="Proteomes" id="UP001305746"/>
    </source>
</evidence>
<comment type="caution">
    <text evidence="2">The sequence shown here is derived from an EMBL/GenBank/DDBJ whole genome shotgun (WGS) entry which is preliminary data.</text>
</comment>
<reference evidence="2 3" key="1">
    <citation type="submission" date="2023-12" db="EMBL/GenBank/DDBJ databases">
        <title>Marinobacter qingdaonensis sp. nov., isolated from the intertidal sediment of Qingdao, PR China.</title>
        <authorList>
            <person name="Li Y."/>
        </authorList>
    </citation>
    <scope>NUCLEOTIDE SEQUENCE [LARGE SCALE GENOMIC DNA]</scope>
    <source>
        <strain evidence="2 3">ASW11-75</strain>
    </source>
</reference>
<evidence type="ECO:0000313" key="2">
    <source>
        <dbReference type="EMBL" id="MEA1081456.1"/>
    </source>
</evidence>
<keyword evidence="3" id="KW-1185">Reference proteome</keyword>
<keyword evidence="1" id="KW-0472">Membrane</keyword>
<feature type="transmembrane region" description="Helical" evidence="1">
    <location>
        <begin position="193"/>
        <end position="214"/>
    </location>
</feature>
<protein>
    <submittedName>
        <fullName evidence="2">Uncharacterized protein</fullName>
    </submittedName>
</protein>
<evidence type="ECO:0000256" key="1">
    <source>
        <dbReference type="SAM" id="Phobius"/>
    </source>
</evidence>
<feature type="transmembrane region" description="Helical" evidence="1">
    <location>
        <begin position="140"/>
        <end position="158"/>
    </location>
</feature>
<dbReference type="EMBL" id="JAYDCJ010000003">
    <property type="protein sequence ID" value="MEA1081456.1"/>
    <property type="molecule type" value="Genomic_DNA"/>
</dbReference>
<keyword evidence="1" id="KW-0812">Transmembrane</keyword>
<feature type="transmembrane region" description="Helical" evidence="1">
    <location>
        <begin position="78"/>
        <end position="96"/>
    </location>
</feature>
<proteinExistence type="predicted"/>
<feature type="transmembrane region" description="Helical" evidence="1">
    <location>
        <begin position="164"/>
        <end position="181"/>
    </location>
</feature>
<organism evidence="2 3">
    <name type="scientific">Marinobacter qingdaonensis</name>
    <dbReference type="NCBI Taxonomy" id="3108486"/>
    <lineage>
        <taxon>Bacteria</taxon>
        <taxon>Pseudomonadati</taxon>
        <taxon>Pseudomonadota</taxon>
        <taxon>Gammaproteobacteria</taxon>
        <taxon>Pseudomonadales</taxon>
        <taxon>Marinobacteraceae</taxon>
        <taxon>Marinobacter</taxon>
    </lineage>
</organism>
<accession>A0ABU5P069</accession>
<keyword evidence="1" id="KW-1133">Transmembrane helix</keyword>